<evidence type="ECO:0000313" key="2">
    <source>
        <dbReference type="Proteomes" id="UP000076532"/>
    </source>
</evidence>
<dbReference type="Gene3D" id="3.40.50.300">
    <property type="entry name" value="P-loop containing nucleotide triphosphate hydrolases"/>
    <property type="match status" value="1"/>
</dbReference>
<keyword evidence="2" id="KW-1185">Reference proteome</keyword>
<dbReference type="SUPFAM" id="SSF52540">
    <property type="entry name" value="P-loop containing nucleoside triphosphate hydrolases"/>
    <property type="match status" value="1"/>
</dbReference>
<reference evidence="1 2" key="1">
    <citation type="journal article" date="2016" name="Mol. Biol. Evol.">
        <title>Comparative Genomics of Early-Diverging Mushroom-Forming Fungi Provides Insights into the Origins of Lignocellulose Decay Capabilities.</title>
        <authorList>
            <person name="Nagy L.G."/>
            <person name="Riley R."/>
            <person name="Tritt A."/>
            <person name="Adam C."/>
            <person name="Daum C."/>
            <person name="Floudas D."/>
            <person name="Sun H."/>
            <person name="Yadav J.S."/>
            <person name="Pangilinan J."/>
            <person name="Larsson K.H."/>
            <person name="Matsuura K."/>
            <person name="Barry K."/>
            <person name="Labutti K."/>
            <person name="Kuo R."/>
            <person name="Ohm R.A."/>
            <person name="Bhattacharya S.S."/>
            <person name="Shirouzu T."/>
            <person name="Yoshinaga Y."/>
            <person name="Martin F.M."/>
            <person name="Grigoriev I.V."/>
            <person name="Hibbett D.S."/>
        </authorList>
    </citation>
    <scope>NUCLEOTIDE SEQUENCE [LARGE SCALE GENOMIC DNA]</scope>
    <source>
        <strain evidence="1 2">CBS 109695</strain>
    </source>
</reference>
<dbReference type="Proteomes" id="UP000076532">
    <property type="component" value="Unassembled WGS sequence"/>
</dbReference>
<proteinExistence type="predicted"/>
<dbReference type="Gene3D" id="1.25.40.10">
    <property type="entry name" value="Tetratricopeptide repeat domain"/>
    <property type="match status" value="1"/>
</dbReference>
<dbReference type="OrthoDB" id="431454at2759"/>
<dbReference type="AlphaFoldDB" id="A0A166VC44"/>
<dbReference type="InterPro" id="IPR027417">
    <property type="entry name" value="P-loop_NTPase"/>
</dbReference>
<dbReference type="InterPro" id="IPR019734">
    <property type="entry name" value="TPR_rpt"/>
</dbReference>
<dbReference type="SUPFAM" id="SSF48452">
    <property type="entry name" value="TPR-like"/>
    <property type="match status" value="2"/>
</dbReference>
<dbReference type="STRING" id="436010.A0A166VC44"/>
<dbReference type="PANTHER" id="PTHR47691:SF3">
    <property type="entry name" value="HTH-TYPE TRANSCRIPTIONAL REGULATOR RV0890C-RELATED"/>
    <property type="match status" value="1"/>
</dbReference>
<feature type="non-terminal residue" evidence="1">
    <location>
        <position position="637"/>
    </location>
</feature>
<sequence length="637" mass="70924">MGKTSIALHLIRNETVIARYKDCIYFLPCDALTSAESLAAQILQMLGVAAMSTENIITAMHRALKNSPPTLLLLDNFDSIWDAPDAGLNRNSLRDILQKIAGVPSAALIITMRASVPPPGIAWTVTEILPPLSPSSARDVFLKINDCSLHKSINDHKILDELLHELDYVPLAIHLLAQVSIGFPLAFSLKRWRDEKTGMLCMDGMTLDKLESVDVSIAVSITAMNIARNPHAIQLLGMLCLLPDGLFSWQDRLDIIMETGGARAVTILKRFVLINVMDDKLAVLSPIRHFILRHHPPNHHAKRVYDLFWKFAKTHLPIEYGTDFKSAVDSLRPEMGNLESLIDDAVNFHPSPNILHIATILSQHLCRTQPSTNLLDKVAQLVPQVPLEFQAEYWRTLGDIYRKQHKYAEAREALTRAQDQFFDLGNRLEASHCLVSLGDVFSTQGDYAEATRAFTQSRQHFIDVGNSTGIARCSWRLGSMLGKQGDYAEATRTLRQARDHFVEAGDHLGAAQSLRSMGNVLRMQNEFSAAADALTEAGAHFLKMGNDRSAAQCSQDLGDIQRLQNKLPEAVLTLGHARAQFLKIGYYLEGAQCARLLGRVLLEQRRHAEAKVILTEAHDLFIAIDQQEEAAESSQYL</sequence>
<dbReference type="PANTHER" id="PTHR47691">
    <property type="entry name" value="REGULATOR-RELATED"/>
    <property type="match status" value="1"/>
</dbReference>
<dbReference type="EMBL" id="KV417485">
    <property type="protein sequence ID" value="KZP32566.1"/>
    <property type="molecule type" value="Genomic_DNA"/>
</dbReference>
<protein>
    <submittedName>
        <fullName evidence="1">Uncharacterized protein</fullName>
    </submittedName>
</protein>
<gene>
    <name evidence="1" type="ORF">FIBSPDRAFT_774525</name>
</gene>
<evidence type="ECO:0000313" key="1">
    <source>
        <dbReference type="EMBL" id="KZP32566.1"/>
    </source>
</evidence>
<dbReference type="InterPro" id="IPR011990">
    <property type="entry name" value="TPR-like_helical_dom_sf"/>
</dbReference>
<dbReference type="Pfam" id="PF13424">
    <property type="entry name" value="TPR_12"/>
    <property type="match status" value="2"/>
</dbReference>
<accession>A0A166VC44</accession>
<dbReference type="SMART" id="SM00028">
    <property type="entry name" value="TPR"/>
    <property type="match status" value="5"/>
</dbReference>
<name>A0A166VC44_9AGAM</name>
<organism evidence="1 2">
    <name type="scientific">Athelia psychrophila</name>
    <dbReference type="NCBI Taxonomy" id="1759441"/>
    <lineage>
        <taxon>Eukaryota</taxon>
        <taxon>Fungi</taxon>
        <taxon>Dikarya</taxon>
        <taxon>Basidiomycota</taxon>
        <taxon>Agaricomycotina</taxon>
        <taxon>Agaricomycetes</taxon>
        <taxon>Agaricomycetidae</taxon>
        <taxon>Atheliales</taxon>
        <taxon>Atheliaceae</taxon>
        <taxon>Athelia</taxon>
    </lineage>
</organism>